<name>L1MAK7_9CORY</name>
<dbReference type="Pfam" id="PF13482">
    <property type="entry name" value="RNase_H_2"/>
    <property type="match status" value="1"/>
</dbReference>
<dbReference type="EMBL" id="AMEM01000040">
    <property type="protein sequence ID" value="EKX88024.1"/>
    <property type="molecule type" value="Genomic_DNA"/>
</dbReference>
<dbReference type="Proteomes" id="UP000010445">
    <property type="component" value="Unassembled WGS sequence"/>
</dbReference>
<reference evidence="2 3" key="1">
    <citation type="submission" date="2012-05" db="EMBL/GenBank/DDBJ databases">
        <authorList>
            <person name="Weinstock G."/>
            <person name="Sodergren E."/>
            <person name="Lobos E.A."/>
            <person name="Fulton L."/>
            <person name="Fulton R."/>
            <person name="Courtney L."/>
            <person name="Fronick C."/>
            <person name="O'Laughlin M."/>
            <person name="Godfrey J."/>
            <person name="Wilson R.M."/>
            <person name="Miner T."/>
            <person name="Farmer C."/>
            <person name="Delehaunty K."/>
            <person name="Cordes M."/>
            <person name="Minx P."/>
            <person name="Tomlinson C."/>
            <person name="Chen J."/>
            <person name="Wollam A."/>
            <person name="Pepin K.H."/>
            <person name="Bhonagiri V."/>
            <person name="Zhang X."/>
            <person name="Suruliraj S."/>
            <person name="Warren W."/>
            <person name="Mitreva M."/>
            <person name="Mardis E.R."/>
            <person name="Wilson R.K."/>
        </authorList>
    </citation>
    <scope>NUCLEOTIDE SEQUENCE [LARGE SCALE GENOMIC DNA]</scope>
    <source>
        <strain evidence="2 3">F0235</strain>
    </source>
</reference>
<accession>L1MAK7</accession>
<keyword evidence="3" id="KW-1185">Reference proteome</keyword>
<dbReference type="HOGENOM" id="CLU_027557_0_0_11"/>
<proteinExistence type="predicted"/>
<organism evidence="2 3">
    <name type="scientific">Corynebacterium durum F0235</name>
    <dbReference type="NCBI Taxonomy" id="1035195"/>
    <lineage>
        <taxon>Bacteria</taxon>
        <taxon>Bacillati</taxon>
        <taxon>Actinomycetota</taxon>
        <taxon>Actinomycetes</taxon>
        <taxon>Mycobacteriales</taxon>
        <taxon>Corynebacteriaceae</taxon>
        <taxon>Corynebacterium</taxon>
    </lineage>
</organism>
<evidence type="ECO:0000259" key="1">
    <source>
        <dbReference type="Pfam" id="PF13482"/>
    </source>
</evidence>
<gene>
    <name evidence="2" type="ORF">HMPREF9997_02387</name>
</gene>
<dbReference type="NCBIfam" id="TIGR03491">
    <property type="entry name" value="TM0106 family RecB-like putative nuclease"/>
    <property type="match status" value="1"/>
</dbReference>
<comment type="caution">
    <text evidence="2">The sequence shown here is derived from an EMBL/GenBank/DDBJ whole genome shotgun (WGS) entry which is preliminary data.</text>
</comment>
<feature type="domain" description="YprB ribonuclease H-like" evidence="1">
    <location>
        <begin position="412"/>
        <end position="498"/>
    </location>
</feature>
<dbReference type="AlphaFoldDB" id="L1MAK7"/>
<evidence type="ECO:0000313" key="3">
    <source>
        <dbReference type="Proteomes" id="UP000010445"/>
    </source>
</evidence>
<dbReference type="InterPro" id="IPR019993">
    <property type="entry name" value="RecB_nuclease_TM0106_put"/>
</dbReference>
<protein>
    <submittedName>
        <fullName evidence="2">Nuclease, RecB family</fullName>
    </submittedName>
</protein>
<evidence type="ECO:0000313" key="2">
    <source>
        <dbReference type="EMBL" id="EKX88024.1"/>
    </source>
</evidence>
<dbReference type="InterPro" id="IPR038720">
    <property type="entry name" value="YprB_RNase_H-like_dom"/>
</dbReference>
<sequence length="511" mass="56684">MEHRVELHRKDEQLQPTDLVGCRYRLVQRRRLPGIAPTPASQQRAERTEEARQAVFALLPRDVARVDARPEHAEVDTLEGLVNEASIITGAELTGPGWRAPIDALVRHSDGTYTPVVVSNHRVARPLAEGAKSASTLVVDTRNLGLAEPREANYKLRHHAVDSYRLALAARALNNLGVGSGFGAEIGQDREHAFLVRIADIMPILDNALAQPTPDHPRRVKECRSCRYWFDCSIQLEANDDISLLIPGDRADHYRERGITTVQELIDARLGDASILAAAWRAHIPALRRHPTVTAPRFDEEIDIDLEAYLDQGTYLWGTWDGHTYRPFVTWDGLGGDAEAQNFASFWTWLMGRRADAARHGRSFAAFCYSAHGENHWMLSSARRFGGQSYTNSDGTTVTVPSETEVKEFISSGQWLDVFRLVHNQLAGPRGLGLKIIAPLAGFHWDEADLDGEASIEAYRVAAGLAAGRDVDKQEMRRRLLSYNGDDCRGTAAVRAWLAAGAPGTPEMNEL</sequence>
<dbReference type="PATRIC" id="fig|1035195.3.peg.2132"/>
<dbReference type="eggNOG" id="COG2251">
    <property type="taxonomic scope" value="Bacteria"/>
</dbReference>
<dbReference type="STRING" id="1035195.HMPREF9997_02387"/>